<gene>
    <name evidence="1" type="ORF">OF897_12210</name>
</gene>
<accession>A0ABT3XRB6</accession>
<dbReference type="Gene3D" id="3.60.15.10">
    <property type="entry name" value="Ribonuclease Z/Hydroxyacylglutathione hydrolase-like"/>
    <property type="match status" value="1"/>
</dbReference>
<reference evidence="1" key="1">
    <citation type="submission" date="2022-10" db="EMBL/GenBank/DDBJ databases">
        <title>Chryseobacterium sp. nov., a novel bacterial species.</title>
        <authorList>
            <person name="Cao Y."/>
        </authorList>
    </citation>
    <scope>NUCLEOTIDE SEQUENCE</scope>
    <source>
        <strain evidence="1">CCTCC AB2015118</strain>
    </source>
</reference>
<comment type="caution">
    <text evidence="1">The sequence shown here is derived from an EMBL/GenBank/DDBJ whole genome shotgun (WGS) entry which is preliminary data.</text>
</comment>
<sequence>MHNLNQEFIIHPVGQGLFYSGKISHKNKVKFRMVFDCGSVTSGAYQSEINIYRDDDFLKYKIIDLLVISHFHQDHVNQIGNLLNGKIKIKKLVMPFLTYEERLFLVLKQFTRDPGQSEDDFFIRFAIDPFGTLNDNLDGNSEVFLIESDPTGPLDRDQISDESRDFNTDNPEKRFEFSFKNKEPITPSENPTTSNTDVKGYKVFDSENGIVCAEEAVLMEFIFYRRKVTENERAYYEEVVRLFYEEFKIDSKLPKDELLNEIIETVKEITSGKDIESIFLKAKRKTKIKGIKLEDSNTTALSLLHRNMPAILKLGRD</sequence>
<keyword evidence="2" id="KW-1185">Reference proteome</keyword>
<organism evidence="1 2">
    <name type="scientific">Chryseobacterium formosus</name>
    <dbReference type="NCBI Taxonomy" id="1537363"/>
    <lineage>
        <taxon>Bacteria</taxon>
        <taxon>Pseudomonadati</taxon>
        <taxon>Bacteroidota</taxon>
        <taxon>Flavobacteriia</taxon>
        <taxon>Flavobacteriales</taxon>
        <taxon>Weeksellaceae</taxon>
        <taxon>Chryseobacterium group</taxon>
        <taxon>Chryseobacterium</taxon>
    </lineage>
</organism>
<evidence type="ECO:0000313" key="1">
    <source>
        <dbReference type="EMBL" id="MCX8524677.1"/>
    </source>
</evidence>
<evidence type="ECO:0000313" key="2">
    <source>
        <dbReference type="Proteomes" id="UP001073122"/>
    </source>
</evidence>
<dbReference type="EMBL" id="JAOVZW010000013">
    <property type="protein sequence ID" value="MCX8524677.1"/>
    <property type="molecule type" value="Genomic_DNA"/>
</dbReference>
<dbReference type="Proteomes" id="UP001073122">
    <property type="component" value="Unassembled WGS sequence"/>
</dbReference>
<proteinExistence type="predicted"/>
<dbReference type="InterPro" id="IPR036866">
    <property type="entry name" value="RibonucZ/Hydroxyglut_hydro"/>
</dbReference>
<protein>
    <recommendedName>
        <fullName evidence="3">Metallo-beta-lactamase domain-containing protein</fullName>
    </recommendedName>
</protein>
<name>A0ABT3XRB6_9FLAO</name>
<dbReference type="SUPFAM" id="SSF56281">
    <property type="entry name" value="Metallo-hydrolase/oxidoreductase"/>
    <property type="match status" value="1"/>
</dbReference>
<evidence type="ECO:0008006" key="3">
    <source>
        <dbReference type="Google" id="ProtNLM"/>
    </source>
</evidence>
<dbReference type="RefSeq" id="WP_267265961.1">
    <property type="nucleotide sequence ID" value="NZ_JAOVZW010000013.1"/>
</dbReference>